<keyword evidence="2" id="KW-1185">Reference proteome</keyword>
<reference evidence="1" key="1">
    <citation type="submission" date="2021-09" db="EMBL/GenBank/DDBJ databases">
        <authorList>
            <consortium name="AG Swart"/>
            <person name="Singh M."/>
            <person name="Singh A."/>
            <person name="Seah K."/>
            <person name="Emmerich C."/>
        </authorList>
    </citation>
    <scope>NUCLEOTIDE SEQUENCE</scope>
    <source>
        <strain evidence="1">ATCC30299</strain>
    </source>
</reference>
<gene>
    <name evidence="1" type="ORF">BSTOLATCC_MIC34794</name>
</gene>
<organism evidence="1 2">
    <name type="scientific">Blepharisma stoltei</name>
    <dbReference type="NCBI Taxonomy" id="1481888"/>
    <lineage>
        <taxon>Eukaryota</taxon>
        <taxon>Sar</taxon>
        <taxon>Alveolata</taxon>
        <taxon>Ciliophora</taxon>
        <taxon>Postciliodesmatophora</taxon>
        <taxon>Heterotrichea</taxon>
        <taxon>Heterotrichida</taxon>
        <taxon>Blepharismidae</taxon>
        <taxon>Blepharisma</taxon>
    </lineage>
</organism>
<evidence type="ECO:0000313" key="2">
    <source>
        <dbReference type="Proteomes" id="UP001162131"/>
    </source>
</evidence>
<protein>
    <submittedName>
        <fullName evidence="1">Uncharacterized protein</fullName>
    </submittedName>
</protein>
<name>A0AAU9J912_9CILI</name>
<sequence>MGCCQGILFEKSEIAISNVDVAIKLRDRKKSSDEEFEDISLYSRKVTQSNIDFYKEETDCNSKSLIDSFTTNTFTMRSDFESAFLVSNSVLLSSRDLESFIKLDTSKLSI</sequence>
<dbReference type="Proteomes" id="UP001162131">
    <property type="component" value="Unassembled WGS sequence"/>
</dbReference>
<proteinExistence type="predicted"/>
<dbReference type="AlphaFoldDB" id="A0AAU9J912"/>
<evidence type="ECO:0000313" key="1">
    <source>
        <dbReference type="EMBL" id="CAG9323755.1"/>
    </source>
</evidence>
<comment type="caution">
    <text evidence="1">The sequence shown here is derived from an EMBL/GenBank/DDBJ whole genome shotgun (WGS) entry which is preliminary data.</text>
</comment>
<dbReference type="EMBL" id="CAJZBQ010000035">
    <property type="protein sequence ID" value="CAG9323755.1"/>
    <property type="molecule type" value="Genomic_DNA"/>
</dbReference>
<accession>A0AAU9J912</accession>